<protein>
    <submittedName>
        <fullName evidence="1">Uncharacterized protein</fullName>
    </submittedName>
</protein>
<keyword evidence="2" id="KW-1185">Reference proteome</keyword>
<dbReference type="Proteomes" id="UP001230005">
    <property type="component" value="Unassembled WGS sequence"/>
</dbReference>
<dbReference type="RefSeq" id="WP_307326648.1">
    <property type="nucleotide sequence ID" value="NZ_JAUSUG010000011.1"/>
</dbReference>
<evidence type="ECO:0000313" key="1">
    <source>
        <dbReference type="EMBL" id="MDQ0255626.1"/>
    </source>
</evidence>
<dbReference type="EMBL" id="JAUSUG010000011">
    <property type="protein sequence ID" value="MDQ0255626.1"/>
    <property type="molecule type" value="Genomic_DNA"/>
</dbReference>
<sequence>MNTDFMYQENMGKGFQEMNQEELQKTLSSFDDVKTWGFLGDPHGPSPIDSFYIVPKKPIKRPKNCDLTQGVDYKQLSCVVTSKNRSFYCCEYLYSYDEFQKTSYRGTFRLEINKANKQILEWIVSNRSLLLMNKSPKKSWVIDMEALYEFFSKTPSFQLPLHDISGLALNDDYLDLIN</sequence>
<proteinExistence type="predicted"/>
<gene>
    <name evidence="1" type="ORF">J2S74_003008</name>
</gene>
<name>A0ABT9ZY54_9BACI</name>
<comment type="caution">
    <text evidence="1">The sequence shown here is derived from an EMBL/GenBank/DDBJ whole genome shotgun (WGS) entry which is preliminary data.</text>
</comment>
<organism evidence="1 2">
    <name type="scientific">Evansella vedderi</name>
    <dbReference type="NCBI Taxonomy" id="38282"/>
    <lineage>
        <taxon>Bacteria</taxon>
        <taxon>Bacillati</taxon>
        <taxon>Bacillota</taxon>
        <taxon>Bacilli</taxon>
        <taxon>Bacillales</taxon>
        <taxon>Bacillaceae</taxon>
        <taxon>Evansella</taxon>
    </lineage>
</organism>
<accession>A0ABT9ZY54</accession>
<reference evidence="1 2" key="1">
    <citation type="submission" date="2023-07" db="EMBL/GenBank/DDBJ databases">
        <title>Genomic Encyclopedia of Type Strains, Phase IV (KMG-IV): sequencing the most valuable type-strain genomes for metagenomic binning, comparative biology and taxonomic classification.</title>
        <authorList>
            <person name="Goeker M."/>
        </authorList>
    </citation>
    <scope>NUCLEOTIDE SEQUENCE [LARGE SCALE GENOMIC DNA]</scope>
    <source>
        <strain evidence="1 2">DSM 9768</strain>
    </source>
</reference>
<evidence type="ECO:0000313" key="2">
    <source>
        <dbReference type="Proteomes" id="UP001230005"/>
    </source>
</evidence>